<evidence type="ECO:0000313" key="3">
    <source>
        <dbReference type="Proteomes" id="UP000323439"/>
    </source>
</evidence>
<dbReference type="InterPro" id="IPR047589">
    <property type="entry name" value="DUF11_rpt"/>
</dbReference>
<proteinExistence type="predicted"/>
<accession>A0A1G5XQV7</accession>
<evidence type="ECO:0000313" key="2">
    <source>
        <dbReference type="EMBL" id="SDA72316.1"/>
    </source>
</evidence>
<dbReference type="PANTHER" id="PTHR34819">
    <property type="entry name" value="LARGE CYSTEINE-RICH PERIPLASMIC PROTEIN OMCB"/>
    <property type="match status" value="1"/>
</dbReference>
<dbReference type="InterPro" id="IPR013783">
    <property type="entry name" value="Ig-like_fold"/>
</dbReference>
<feature type="non-terminal residue" evidence="2">
    <location>
        <position position="345"/>
    </location>
</feature>
<feature type="non-terminal residue" evidence="2">
    <location>
        <position position="1"/>
    </location>
</feature>
<dbReference type="Pfam" id="PF01345">
    <property type="entry name" value="DUF11"/>
    <property type="match status" value="2"/>
</dbReference>
<feature type="domain" description="DUF11" evidence="1">
    <location>
        <begin position="219"/>
        <end position="334"/>
    </location>
</feature>
<gene>
    <name evidence="2" type="ORF">SAMN02910315_02400</name>
</gene>
<dbReference type="PANTHER" id="PTHR34819:SF3">
    <property type="entry name" value="CELL SURFACE PROTEIN"/>
    <property type="match status" value="1"/>
</dbReference>
<dbReference type="Proteomes" id="UP000323439">
    <property type="component" value="Unassembled WGS sequence"/>
</dbReference>
<dbReference type="Gene3D" id="2.60.40.10">
    <property type="entry name" value="Immunoglobulins"/>
    <property type="match status" value="1"/>
</dbReference>
<keyword evidence="3" id="KW-1185">Reference proteome</keyword>
<reference evidence="2 3" key="1">
    <citation type="submission" date="2016-10" db="EMBL/GenBank/DDBJ databases">
        <authorList>
            <person name="Varghese N."/>
            <person name="Submissions S."/>
        </authorList>
    </citation>
    <scope>NUCLEOTIDE SEQUENCE [LARGE SCALE GENOMIC DNA]</scope>
    <source>
        <strain evidence="2 3">DSM 16643</strain>
    </source>
</reference>
<protein>
    <submittedName>
        <fullName evidence="2">Conserved repeat domain-containing protein</fullName>
    </submittedName>
</protein>
<dbReference type="EMBL" id="FMXB01000033">
    <property type="protein sequence ID" value="SDA72316.1"/>
    <property type="molecule type" value="Genomic_DNA"/>
</dbReference>
<name>A0A1G5XQV7_9EURY</name>
<sequence>EYIKILIYEDFTTNLGDSIHTFVEEDFRKSSNPNIQHVVSLYDSGFRVPTINATKVLPDGTVKIYNFYTIINSNCYQNCFYYKVITIGKTNIIPDLTVRKITLNKTVQVGEQTSFTIVVKNTGNVDLNRVTVTEQSYEGLTFNSASTNGLWTHSIVNGKNVWTFNPTLKQGMTARFNVTFDTTKPGNFTNVIIARSDKTNNKTTNNTTEVIDNPKLTPDIEVSKITLTPVVLVGQQTSFEIIVKNTGEVVLTKVFLEETSYDGLVYDSFVDNGAWTHSVINGKNVWTLNKNLDLNETASLFVNFNTTVRGNFTNVVVAGSNETVNKTTNNTTEVLRPDLEVTKIS</sequence>
<organism evidence="2 3">
    <name type="scientific">Methanobrevibacter millerae</name>
    <dbReference type="NCBI Taxonomy" id="230361"/>
    <lineage>
        <taxon>Archaea</taxon>
        <taxon>Methanobacteriati</taxon>
        <taxon>Methanobacteriota</taxon>
        <taxon>Methanomada group</taxon>
        <taxon>Methanobacteria</taxon>
        <taxon>Methanobacteriales</taxon>
        <taxon>Methanobacteriaceae</taxon>
        <taxon>Methanobrevibacter</taxon>
    </lineage>
</organism>
<dbReference type="AlphaFoldDB" id="A0A1G5XQV7"/>
<feature type="domain" description="DUF11" evidence="1">
    <location>
        <begin position="95"/>
        <end position="210"/>
    </location>
</feature>
<dbReference type="InterPro" id="IPR001434">
    <property type="entry name" value="OmcB-like_DUF11"/>
</dbReference>
<dbReference type="InterPro" id="IPR051172">
    <property type="entry name" value="Chlamydia_OmcB"/>
</dbReference>
<evidence type="ECO:0000259" key="1">
    <source>
        <dbReference type="Pfam" id="PF01345"/>
    </source>
</evidence>
<dbReference type="NCBIfam" id="TIGR01451">
    <property type="entry name" value="B_ant_repeat"/>
    <property type="match status" value="1"/>
</dbReference>